<dbReference type="EMBL" id="GFCD01000002">
    <property type="protein sequence ID" value="JAV45783.1"/>
    <property type="molecule type" value="Transcribed_RNA"/>
</dbReference>
<keyword evidence="4" id="KW-0732">Signal</keyword>
<keyword evidence="6" id="KW-0407">Ion channel</keyword>
<keyword evidence="2" id="KW-0964">Secreted</keyword>
<dbReference type="SUPFAM" id="SSF57095">
    <property type="entry name" value="Scorpion toxin-like"/>
    <property type="match status" value="2"/>
</dbReference>
<protein>
    <submittedName>
        <fullName evidence="6">Putative Na+ channel toxin</fullName>
    </submittedName>
</protein>
<dbReference type="InterPro" id="IPR002061">
    <property type="entry name" value="Scorpion_toxinL/defensin"/>
</dbReference>
<dbReference type="CDD" id="cd23106">
    <property type="entry name" value="neurotoxins_LC_scorpion"/>
    <property type="match status" value="2"/>
</dbReference>
<feature type="domain" description="LCN-type CS-alpha/beta" evidence="5">
    <location>
        <begin position="79"/>
        <end position="127"/>
    </location>
</feature>
<keyword evidence="6" id="KW-0406">Ion transport</keyword>
<dbReference type="AlphaFoldDB" id="A0A1V1WBQ8"/>
<evidence type="ECO:0000256" key="1">
    <source>
        <dbReference type="ARBA" id="ARBA00004613"/>
    </source>
</evidence>
<name>A0A1V1WBQ8_9SCOR</name>
<organism evidence="6">
    <name type="scientific">Superstitionia donensis</name>
    <dbReference type="NCBI Taxonomy" id="311983"/>
    <lineage>
        <taxon>Eukaryota</taxon>
        <taxon>Metazoa</taxon>
        <taxon>Ecdysozoa</taxon>
        <taxon>Arthropoda</taxon>
        <taxon>Chelicerata</taxon>
        <taxon>Arachnida</taxon>
        <taxon>Scorpiones</taxon>
        <taxon>Iurida</taxon>
        <taxon>Chactoidea</taxon>
        <taxon>Superstitionidae</taxon>
        <taxon>Superstitionia</taxon>
    </lineage>
</organism>
<dbReference type="Pfam" id="PF00537">
    <property type="entry name" value="Toxin_3"/>
    <property type="match status" value="1"/>
</dbReference>
<keyword evidence="3" id="KW-0800">Toxin</keyword>
<dbReference type="GO" id="GO:0034220">
    <property type="term" value="P:monoatomic ion transmembrane transport"/>
    <property type="evidence" value="ECO:0007669"/>
    <property type="project" value="UniProtKB-KW"/>
</dbReference>
<evidence type="ECO:0000256" key="3">
    <source>
        <dbReference type="ARBA" id="ARBA00022656"/>
    </source>
</evidence>
<sequence length="127" mass="14177">MKTAFLSIVVFLLMLHLDTVLLQIYDGDLYKKGGSTIPCLKHGGDSYCVDVCAKHGAHGGSCYSIPSRCWCEGLDIRKHGGYPKNEKGDYVWCGLPGGENKECEDVCRKQEAGYGYCYDRYCWCEGK</sequence>
<comment type="subcellular location">
    <subcellularLocation>
        <location evidence="1">Secreted</location>
    </subcellularLocation>
</comment>
<feature type="signal peptide" evidence="4">
    <location>
        <begin position="1"/>
        <end position="22"/>
    </location>
</feature>
<dbReference type="InterPro" id="IPR036574">
    <property type="entry name" value="Scorpion_toxin-like_sf"/>
</dbReference>
<evidence type="ECO:0000256" key="2">
    <source>
        <dbReference type="ARBA" id="ARBA00022525"/>
    </source>
</evidence>
<dbReference type="GO" id="GO:0019871">
    <property type="term" value="F:sodium channel inhibitor activity"/>
    <property type="evidence" value="ECO:0007669"/>
    <property type="project" value="InterPro"/>
</dbReference>
<dbReference type="GO" id="GO:0090729">
    <property type="term" value="F:toxin activity"/>
    <property type="evidence" value="ECO:0007669"/>
    <property type="project" value="UniProtKB-KW"/>
</dbReference>
<dbReference type="InterPro" id="IPR044062">
    <property type="entry name" value="LCN-type_CS_alpha_beta_dom"/>
</dbReference>
<dbReference type="GO" id="GO:0005576">
    <property type="term" value="C:extracellular region"/>
    <property type="evidence" value="ECO:0007669"/>
    <property type="project" value="UniProtKB-SubCell"/>
</dbReference>
<proteinExistence type="predicted"/>
<dbReference type="PROSITE" id="PS51863">
    <property type="entry name" value="LCN_CSAB"/>
    <property type="match status" value="1"/>
</dbReference>
<keyword evidence="6" id="KW-0813">Transport</keyword>
<dbReference type="Gene3D" id="3.30.30.10">
    <property type="entry name" value="Knottin, scorpion toxin-like"/>
    <property type="match status" value="2"/>
</dbReference>
<evidence type="ECO:0000313" key="6">
    <source>
        <dbReference type="EMBL" id="JAV45783.1"/>
    </source>
</evidence>
<evidence type="ECO:0000259" key="5">
    <source>
        <dbReference type="PROSITE" id="PS51863"/>
    </source>
</evidence>
<feature type="chain" id="PRO_5012572774" evidence="4">
    <location>
        <begin position="23"/>
        <end position="127"/>
    </location>
</feature>
<evidence type="ECO:0000256" key="4">
    <source>
        <dbReference type="SAM" id="SignalP"/>
    </source>
</evidence>
<accession>A0A1V1WBQ8</accession>
<reference evidence="6" key="1">
    <citation type="journal article" date="2016" name="Toxins">
        <title>Venom Gland Transcriptomic and Proteomic Analyses of the Enigmatic Scorpion Superstitionia donensis (Scorpiones: Superstitioniidae), with Insights on the Evolution of Its Venom Components.</title>
        <authorList>
            <person name="Santibanez-Lopez C.E."/>
            <person name="Cid-Uribe J.I."/>
            <person name="Batista C.V."/>
            <person name="Ortiz E."/>
            <person name="Possani L.D."/>
        </authorList>
    </citation>
    <scope>NUCLEOTIDE SEQUENCE</scope>
    <source>
        <strain evidence="6">Pooled</strain>
        <tissue evidence="6">Venom gland</tissue>
    </source>
</reference>